<dbReference type="GeneID" id="8244098"/>
<protein>
    <submittedName>
        <fullName evidence="2">Uncharacterized protein</fullName>
    </submittedName>
</protein>
<dbReference type="STRING" id="296587.C1E800"/>
<dbReference type="PANTHER" id="PTHR15924">
    <property type="entry name" value="CLE"/>
    <property type="match status" value="1"/>
</dbReference>
<keyword evidence="3" id="KW-1185">Reference proteome</keyword>
<feature type="region of interest" description="Disordered" evidence="1">
    <location>
        <begin position="123"/>
        <end position="155"/>
    </location>
</feature>
<dbReference type="Proteomes" id="UP000002009">
    <property type="component" value="Chromosome 6"/>
</dbReference>
<accession>C1E800</accession>
<dbReference type="OrthoDB" id="567477at2759"/>
<organism evidence="2 3">
    <name type="scientific">Micromonas commoda (strain RCC299 / NOUM17 / CCMP2709)</name>
    <name type="common">Picoplanktonic green alga</name>
    <dbReference type="NCBI Taxonomy" id="296587"/>
    <lineage>
        <taxon>Eukaryota</taxon>
        <taxon>Viridiplantae</taxon>
        <taxon>Chlorophyta</taxon>
        <taxon>Mamiellophyceae</taxon>
        <taxon>Mamiellales</taxon>
        <taxon>Mamiellaceae</taxon>
        <taxon>Micromonas</taxon>
    </lineage>
</organism>
<sequence>MVLGARVRALAVDALGYAKGVPALALDDRAFREFIVWLEDTKIRAMPMDARGPLRAVDAPAAAWNSAFASLVAETGCELDVDDAAQTPRVFDHLLEQAVALDYRDNADDFGAVVKDLKLASIGAAPPPPKRQKTSAGGVQGAGEREDDAPRPRMRGLTDPSLVSALDELAAVLRVEIPAGSGVEASADACVAAVERFIAPFWSKVEEAERNAGDGKEGRGDERWNLSPSDFPSGVALGFDEDGDGGCSAAATAAVNVLRALHVNDLRVLQSAVDALLVQMQEYTSDPKTDSRLGRVGSG</sequence>
<dbReference type="KEGG" id="mis:MICPUN_59197"/>
<dbReference type="InParanoid" id="C1E800"/>
<dbReference type="InterPro" id="IPR019265">
    <property type="entry name" value="RTRAF"/>
</dbReference>
<dbReference type="AlphaFoldDB" id="C1E800"/>
<dbReference type="EMBL" id="CP001327">
    <property type="protein sequence ID" value="ACO64424.1"/>
    <property type="molecule type" value="Genomic_DNA"/>
</dbReference>
<dbReference type="RefSeq" id="XP_002503166.1">
    <property type="nucleotide sequence ID" value="XM_002503120.1"/>
</dbReference>
<name>C1E800_MICCC</name>
<evidence type="ECO:0000256" key="1">
    <source>
        <dbReference type="SAM" id="MobiDB-lite"/>
    </source>
</evidence>
<reference evidence="2 3" key="1">
    <citation type="journal article" date="2009" name="Science">
        <title>Green evolution and dynamic adaptations revealed by genomes of the marine picoeukaryotes Micromonas.</title>
        <authorList>
            <person name="Worden A.Z."/>
            <person name="Lee J.H."/>
            <person name="Mock T."/>
            <person name="Rouze P."/>
            <person name="Simmons M.P."/>
            <person name="Aerts A.L."/>
            <person name="Allen A.E."/>
            <person name="Cuvelier M.L."/>
            <person name="Derelle E."/>
            <person name="Everett M.V."/>
            <person name="Foulon E."/>
            <person name="Grimwood J."/>
            <person name="Gundlach H."/>
            <person name="Henrissat B."/>
            <person name="Napoli C."/>
            <person name="McDonald S.M."/>
            <person name="Parker M.S."/>
            <person name="Rombauts S."/>
            <person name="Salamov A."/>
            <person name="Von Dassow P."/>
            <person name="Badger J.H."/>
            <person name="Coutinho P.M."/>
            <person name="Demir E."/>
            <person name="Dubchak I."/>
            <person name="Gentemann C."/>
            <person name="Eikrem W."/>
            <person name="Gready J.E."/>
            <person name="John U."/>
            <person name="Lanier W."/>
            <person name="Lindquist E.A."/>
            <person name="Lucas S."/>
            <person name="Mayer K.F."/>
            <person name="Moreau H."/>
            <person name="Not F."/>
            <person name="Otillar R."/>
            <person name="Panaud O."/>
            <person name="Pangilinan J."/>
            <person name="Paulsen I."/>
            <person name="Piegu B."/>
            <person name="Poliakov A."/>
            <person name="Robbens S."/>
            <person name="Schmutz J."/>
            <person name="Toulza E."/>
            <person name="Wyss T."/>
            <person name="Zelensky A."/>
            <person name="Zhou K."/>
            <person name="Armbrust E.V."/>
            <person name="Bhattacharya D."/>
            <person name="Goodenough U.W."/>
            <person name="Van de Peer Y."/>
            <person name="Grigoriev I.V."/>
        </authorList>
    </citation>
    <scope>NUCLEOTIDE SEQUENCE [LARGE SCALE GENOMIC DNA]</scope>
    <source>
        <strain evidence="3">RCC299 / NOUM17</strain>
    </source>
</reference>
<proteinExistence type="predicted"/>
<evidence type="ECO:0000313" key="2">
    <source>
        <dbReference type="EMBL" id="ACO64424.1"/>
    </source>
</evidence>
<evidence type="ECO:0000313" key="3">
    <source>
        <dbReference type="Proteomes" id="UP000002009"/>
    </source>
</evidence>
<dbReference type="eggNOG" id="KOG4380">
    <property type="taxonomic scope" value="Eukaryota"/>
</dbReference>
<dbReference type="OMA" id="YPMRILR"/>
<gene>
    <name evidence="2" type="ORF">MICPUN_59197</name>
</gene>
<dbReference type="Pfam" id="PF10036">
    <property type="entry name" value="RLL"/>
    <property type="match status" value="1"/>
</dbReference>